<dbReference type="HOGENOM" id="CLU_2050575_0_0_1"/>
<dbReference type="EMBL" id="KN831955">
    <property type="protein sequence ID" value="KIO09242.1"/>
    <property type="molecule type" value="Genomic_DNA"/>
</dbReference>
<gene>
    <name evidence="1" type="ORF">M404DRAFT_309082</name>
</gene>
<accession>A0A0C3KI20</accession>
<evidence type="ECO:0000313" key="1">
    <source>
        <dbReference type="EMBL" id="KIO09242.1"/>
    </source>
</evidence>
<protein>
    <submittedName>
        <fullName evidence="1">Uncharacterized protein</fullName>
    </submittedName>
</protein>
<reference evidence="1 2" key="1">
    <citation type="submission" date="2014-04" db="EMBL/GenBank/DDBJ databases">
        <authorList>
            <consortium name="DOE Joint Genome Institute"/>
            <person name="Kuo A."/>
            <person name="Kohler A."/>
            <person name="Costa M.D."/>
            <person name="Nagy L.G."/>
            <person name="Floudas D."/>
            <person name="Copeland A."/>
            <person name="Barry K.W."/>
            <person name="Cichocki N."/>
            <person name="Veneault-Fourrey C."/>
            <person name="LaButti K."/>
            <person name="Lindquist E.A."/>
            <person name="Lipzen A."/>
            <person name="Lundell T."/>
            <person name="Morin E."/>
            <person name="Murat C."/>
            <person name="Sun H."/>
            <person name="Tunlid A."/>
            <person name="Henrissat B."/>
            <person name="Grigoriev I.V."/>
            <person name="Hibbett D.S."/>
            <person name="Martin F."/>
            <person name="Nordberg H.P."/>
            <person name="Cantor M.N."/>
            <person name="Hua S.X."/>
        </authorList>
    </citation>
    <scope>NUCLEOTIDE SEQUENCE [LARGE SCALE GENOMIC DNA]</scope>
    <source>
        <strain evidence="1 2">Marx 270</strain>
    </source>
</reference>
<reference evidence="2" key="2">
    <citation type="submission" date="2015-01" db="EMBL/GenBank/DDBJ databases">
        <title>Evolutionary Origins and Diversification of the Mycorrhizal Mutualists.</title>
        <authorList>
            <consortium name="DOE Joint Genome Institute"/>
            <consortium name="Mycorrhizal Genomics Consortium"/>
            <person name="Kohler A."/>
            <person name="Kuo A."/>
            <person name="Nagy L.G."/>
            <person name="Floudas D."/>
            <person name="Copeland A."/>
            <person name="Barry K.W."/>
            <person name="Cichocki N."/>
            <person name="Veneault-Fourrey C."/>
            <person name="LaButti K."/>
            <person name="Lindquist E.A."/>
            <person name="Lipzen A."/>
            <person name="Lundell T."/>
            <person name="Morin E."/>
            <person name="Murat C."/>
            <person name="Riley R."/>
            <person name="Ohm R."/>
            <person name="Sun H."/>
            <person name="Tunlid A."/>
            <person name="Henrissat B."/>
            <person name="Grigoriev I.V."/>
            <person name="Hibbett D.S."/>
            <person name="Martin F."/>
        </authorList>
    </citation>
    <scope>NUCLEOTIDE SEQUENCE [LARGE SCALE GENOMIC DNA]</scope>
    <source>
        <strain evidence="2">Marx 270</strain>
    </source>
</reference>
<dbReference type="InParanoid" id="A0A0C3KI20"/>
<dbReference type="AlphaFoldDB" id="A0A0C3KI20"/>
<organism evidence="1 2">
    <name type="scientific">Pisolithus tinctorius Marx 270</name>
    <dbReference type="NCBI Taxonomy" id="870435"/>
    <lineage>
        <taxon>Eukaryota</taxon>
        <taxon>Fungi</taxon>
        <taxon>Dikarya</taxon>
        <taxon>Basidiomycota</taxon>
        <taxon>Agaricomycotina</taxon>
        <taxon>Agaricomycetes</taxon>
        <taxon>Agaricomycetidae</taxon>
        <taxon>Boletales</taxon>
        <taxon>Sclerodermatineae</taxon>
        <taxon>Pisolithaceae</taxon>
        <taxon>Pisolithus</taxon>
    </lineage>
</organism>
<name>A0A0C3KI20_PISTI</name>
<dbReference type="OrthoDB" id="2670057at2759"/>
<evidence type="ECO:0000313" key="2">
    <source>
        <dbReference type="Proteomes" id="UP000054217"/>
    </source>
</evidence>
<sequence length="120" mass="13282">MRGSPLEDAGGNQNAFADAVAVLLKRAASNPLNAHEKPIIRPLLPNITANPFADLYSITAPPIECTTNPLLTGNARALQSRHSKRLLWRWRNVCALFPCNRLVIPKVRIKRAKPARMHSV</sequence>
<keyword evidence="2" id="KW-1185">Reference proteome</keyword>
<dbReference type="Proteomes" id="UP000054217">
    <property type="component" value="Unassembled WGS sequence"/>
</dbReference>
<proteinExistence type="predicted"/>